<reference evidence="2" key="1">
    <citation type="submission" date="2021-06" db="EMBL/GenBank/DDBJ databases">
        <authorList>
            <person name="Kallberg Y."/>
            <person name="Tangrot J."/>
            <person name="Rosling A."/>
        </authorList>
    </citation>
    <scope>NUCLEOTIDE SEQUENCE</scope>
    <source>
        <strain evidence="2">IN212</strain>
    </source>
</reference>
<keyword evidence="1" id="KW-0175">Coiled coil</keyword>
<organism evidence="2 3">
    <name type="scientific">Racocetra fulgida</name>
    <dbReference type="NCBI Taxonomy" id="60492"/>
    <lineage>
        <taxon>Eukaryota</taxon>
        <taxon>Fungi</taxon>
        <taxon>Fungi incertae sedis</taxon>
        <taxon>Mucoromycota</taxon>
        <taxon>Glomeromycotina</taxon>
        <taxon>Glomeromycetes</taxon>
        <taxon>Diversisporales</taxon>
        <taxon>Gigasporaceae</taxon>
        <taxon>Racocetra</taxon>
    </lineage>
</organism>
<feature type="coiled-coil region" evidence="1">
    <location>
        <begin position="1"/>
        <end position="28"/>
    </location>
</feature>
<dbReference type="AlphaFoldDB" id="A0A9N9KG12"/>
<name>A0A9N9KG12_9GLOM</name>
<evidence type="ECO:0000313" key="2">
    <source>
        <dbReference type="EMBL" id="CAG8824121.1"/>
    </source>
</evidence>
<keyword evidence="3" id="KW-1185">Reference proteome</keyword>
<evidence type="ECO:0000256" key="1">
    <source>
        <dbReference type="SAM" id="Coils"/>
    </source>
</evidence>
<accession>A0A9N9KG12</accession>
<gene>
    <name evidence="2" type="ORF">RFULGI_LOCUS19893</name>
</gene>
<comment type="caution">
    <text evidence="2">The sequence shown here is derived from an EMBL/GenBank/DDBJ whole genome shotgun (WGS) entry which is preliminary data.</text>
</comment>
<feature type="non-terminal residue" evidence="2">
    <location>
        <position position="1"/>
    </location>
</feature>
<dbReference type="EMBL" id="CAJVPZ010104888">
    <property type="protein sequence ID" value="CAG8824121.1"/>
    <property type="molecule type" value="Genomic_DNA"/>
</dbReference>
<feature type="non-terminal residue" evidence="2">
    <location>
        <position position="67"/>
    </location>
</feature>
<protein>
    <submittedName>
        <fullName evidence="2">5973_t:CDS:1</fullName>
    </submittedName>
</protein>
<dbReference type="Proteomes" id="UP000789396">
    <property type="component" value="Unassembled WGS sequence"/>
</dbReference>
<evidence type="ECO:0000313" key="3">
    <source>
        <dbReference type="Proteomes" id="UP000789396"/>
    </source>
</evidence>
<sequence>NLIEEEKIEKIEDILEAHETRFETLTDQQDSVLYVLQLKQSRPHEKLCAIVFLDAALDYVIRCDIEP</sequence>
<proteinExistence type="predicted"/>